<protein>
    <submittedName>
        <fullName evidence="2">Uncharacterized protein</fullName>
    </submittedName>
</protein>
<gene>
    <name evidence="2" type="ORF">FOMPIDRAFT_94384</name>
</gene>
<proteinExistence type="predicted"/>
<feature type="region of interest" description="Disordered" evidence="1">
    <location>
        <begin position="87"/>
        <end position="126"/>
    </location>
</feature>
<dbReference type="InParanoid" id="S8FM98"/>
<name>S8FM98_FOMSC</name>
<dbReference type="HOGENOM" id="CLU_1258768_0_0_1"/>
<dbReference type="Proteomes" id="UP000015241">
    <property type="component" value="Unassembled WGS sequence"/>
</dbReference>
<dbReference type="EMBL" id="KE504135">
    <property type="protein sequence ID" value="EPT02451.1"/>
    <property type="molecule type" value="Genomic_DNA"/>
</dbReference>
<organism evidence="2 3">
    <name type="scientific">Fomitopsis schrenkii</name>
    <name type="common">Brown rot fungus</name>
    <dbReference type="NCBI Taxonomy" id="2126942"/>
    <lineage>
        <taxon>Eukaryota</taxon>
        <taxon>Fungi</taxon>
        <taxon>Dikarya</taxon>
        <taxon>Basidiomycota</taxon>
        <taxon>Agaricomycotina</taxon>
        <taxon>Agaricomycetes</taxon>
        <taxon>Polyporales</taxon>
        <taxon>Fomitopsis</taxon>
    </lineage>
</organism>
<feature type="compositionally biased region" description="Acidic residues" evidence="1">
    <location>
        <begin position="111"/>
        <end position="126"/>
    </location>
</feature>
<keyword evidence="3" id="KW-1185">Reference proteome</keyword>
<evidence type="ECO:0000256" key="1">
    <source>
        <dbReference type="SAM" id="MobiDB-lite"/>
    </source>
</evidence>
<evidence type="ECO:0000313" key="2">
    <source>
        <dbReference type="EMBL" id="EPT02451.1"/>
    </source>
</evidence>
<accession>S8FM98</accession>
<feature type="non-terminal residue" evidence="2">
    <location>
        <position position="220"/>
    </location>
</feature>
<feature type="region of interest" description="Disordered" evidence="1">
    <location>
        <begin position="191"/>
        <end position="220"/>
    </location>
</feature>
<sequence length="220" mass="23378">MSLSTPCLPAMTPIYVYDGPAATPHCLTSVSLESILPPAYTERGDAATIAHSICSPPYSPRPLPRPPTSTAASVAALSPVHSPVIPYNDDLTDPVLPPVLDDDRSFVPSDSDSESDADSELDSDSEDTLHEDALIQLAVAAVVRPALHLPTHKVLDSTLLPVDPECLSKLDTDLLLTPLNAWADVCYTASVSSDSDAESEPEDEPRCAAGARVRADDRPW</sequence>
<evidence type="ECO:0000313" key="3">
    <source>
        <dbReference type="Proteomes" id="UP000015241"/>
    </source>
</evidence>
<reference evidence="2 3" key="1">
    <citation type="journal article" date="2012" name="Science">
        <title>The Paleozoic origin of enzymatic lignin decomposition reconstructed from 31 fungal genomes.</title>
        <authorList>
            <person name="Floudas D."/>
            <person name="Binder M."/>
            <person name="Riley R."/>
            <person name="Barry K."/>
            <person name="Blanchette R.A."/>
            <person name="Henrissat B."/>
            <person name="Martinez A.T."/>
            <person name="Otillar R."/>
            <person name="Spatafora J.W."/>
            <person name="Yadav J.S."/>
            <person name="Aerts A."/>
            <person name="Benoit I."/>
            <person name="Boyd A."/>
            <person name="Carlson A."/>
            <person name="Copeland A."/>
            <person name="Coutinho P.M."/>
            <person name="de Vries R.P."/>
            <person name="Ferreira P."/>
            <person name="Findley K."/>
            <person name="Foster B."/>
            <person name="Gaskell J."/>
            <person name="Glotzer D."/>
            <person name="Gorecki P."/>
            <person name="Heitman J."/>
            <person name="Hesse C."/>
            <person name="Hori C."/>
            <person name="Igarashi K."/>
            <person name="Jurgens J.A."/>
            <person name="Kallen N."/>
            <person name="Kersten P."/>
            <person name="Kohler A."/>
            <person name="Kuees U."/>
            <person name="Kumar T.K.A."/>
            <person name="Kuo A."/>
            <person name="LaButti K."/>
            <person name="Larrondo L.F."/>
            <person name="Lindquist E."/>
            <person name="Ling A."/>
            <person name="Lombard V."/>
            <person name="Lucas S."/>
            <person name="Lundell T."/>
            <person name="Martin R."/>
            <person name="McLaughlin D.J."/>
            <person name="Morgenstern I."/>
            <person name="Morin E."/>
            <person name="Murat C."/>
            <person name="Nagy L.G."/>
            <person name="Nolan M."/>
            <person name="Ohm R.A."/>
            <person name="Patyshakuliyeva A."/>
            <person name="Rokas A."/>
            <person name="Ruiz-Duenas F.J."/>
            <person name="Sabat G."/>
            <person name="Salamov A."/>
            <person name="Samejima M."/>
            <person name="Schmutz J."/>
            <person name="Slot J.C."/>
            <person name="St John F."/>
            <person name="Stenlid J."/>
            <person name="Sun H."/>
            <person name="Sun S."/>
            <person name="Syed K."/>
            <person name="Tsang A."/>
            <person name="Wiebenga A."/>
            <person name="Young D."/>
            <person name="Pisabarro A."/>
            <person name="Eastwood D.C."/>
            <person name="Martin F."/>
            <person name="Cullen D."/>
            <person name="Grigoriev I.V."/>
            <person name="Hibbett D.S."/>
        </authorList>
    </citation>
    <scope>NUCLEOTIDE SEQUENCE</scope>
    <source>
        <strain evidence="3">FP-58527</strain>
    </source>
</reference>
<dbReference type="AlphaFoldDB" id="S8FM98"/>